<dbReference type="AlphaFoldDB" id="A0A2H3DHK6"/>
<dbReference type="InParanoid" id="A0A2H3DHK6"/>
<sequence>MQPRYLDPQDTSPSRQPGNYRTIIRASGPIKESFLIDPTLYVPQSLLPPETPHESVTEGNGVKVTRRNNLNLIAKKGEIDADIEILNPKSYDVTRCRIDIRSRGDIKIHLHLPGTASPYDPTGLVLPLCLMDVRSSSGDIYLWIPRKRLEGPLNVTSRHGVEFSSVVLNDLNIFDESEKWRKKQKKCFLGNFAEWSKGTGSLINLKAKAGSVFVQYIEDIPDEAESRSDRV</sequence>
<evidence type="ECO:0000259" key="1">
    <source>
        <dbReference type="Pfam" id="PF24016"/>
    </source>
</evidence>
<name>A0A2H3DHK6_ARMGA</name>
<dbReference type="OrthoDB" id="2593559at2759"/>
<dbReference type="Proteomes" id="UP000217790">
    <property type="component" value="Unassembled WGS sequence"/>
</dbReference>
<dbReference type="OMA" id="QPGNYRT"/>
<evidence type="ECO:0000313" key="2">
    <source>
        <dbReference type="EMBL" id="PBK93600.1"/>
    </source>
</evidence>
<evidence type="ECO:0000313" key="3">
    <source>
        <dbReference type="Proteomes" id="UP000217790"/>
    </source>
</evidence>
<proteinExistence type="predicted"/>
<dbReference type="EMBL" id="KZ293656">
    <property type="protein sequence ID" value="PBK93600.1"/>
    <property type="molecule type" value="Genomic_DNA"/>
</dbReference>
<organism evidence="2 3">
    <name type="scientific">Armillaria gallica</name>
    <name type="common">Bulbous honey fungus</name>
    <name type="synonym">Armillaria bulbosa</name>
    <dbReference type="NCBI Taxonomy" id="47427"/>
    <lineage>
        <taxon>Eukaryota</taxon>
        <taxon>Fungi</taxon>
        <taxon>Dikarya</taxon>
        <taxon>Basidiomycota</taxon>
        <taxon>Agaricomycotina</taxon>
        <taxon>Agaricomycetes</taxon>
        <taxon>Agaricomycetidae</taxon>
        <taxon>Agaricales</taxon>
        <taxon>Marasmiineae</taxon>
        <taxon>Physalacriaceae</taxon>
        <taxon>Armillaria</taxon>
    </lineage>
</organism>
<gene>
    <name evidence="2" type="ORF">ARMGADRAFT_129205</name>
</gene>
<protein>
    <recommendedName>
        <fullName evidence="1">DUF7330 domain-containing protein</fullName>
    </recommendedName>
</protein>
<dbReference type="Pfam" id="PF24016">
    <property type="entry name" value="DUF7330"/>
    <property type="match status" value="1"/>
</dbReference>
<keyword evidence="3" id="KW-1185">Reference proteome</keyword>
<reference evidence="3" key="1">
    <citation type="journal article" date="2017" name="Nat. Ecol. Evol.">
        <title>Genome expansion and lineage-specific genetic innovations in the forest pathogenic fungi Armillaria.</title>
        <authorList>
            <person name="Sipos G."/>
            <person name="Prasanna A.N."/>
            <person name="Walter M.C."/>
            <person name="O'Connor E."/>
            <person name="Balint B."/>
            <person name="Krizsan K."/>
            <person name="Kiss B."/>
            <person name="Hess J."/>
            <person name="Varga T."/>
            <person name="Slot J."/>
            <person name="Riley R."/>
            <person name="Boka B."/>
            <person name="Rigling D."/>
            <person name="Barry K."/>
            <person name="Lee J."/>
            <person name="Mihaltcheva S."/>
            <person name="LaButti K."/>
            <person name="Lipzen A."/>
            <person name="Waldron R."/>
            <person name="Moloney N.M."/>
            <person name="Sperisen C."/>
            <person name="Kredics L."/>
            <person name="Vagvoelgyi C."/>
            <person name="Patrignani A."/>
            <person name="Fitzpatrick D."/>
            <person name="Nagy I."/>
            <person name="Doyle S."/>
            <person name="Anderson J.B."/>
            <person name="Grigoriev I.V."/>
            <person name="Gueldener U."/>
            <person name="Muensterkoetter M."/>
            <person name="Nagy L.G."/>
        </authorList>
    </citation>
    <scope>NUCLEOTIDE SEQUENCE [LARGE SCALE GENOMIC DNA]</scope>
    <source>
        <strain evidence="3">Ar21-2</strain>
    </source>
</reference>
<accession>A0A2H3DHK6</accession>
<feature type="domain" description="DUF7330" evidence="1">
    <location>
        <begin position="19"/>
        <end position="218"/>
    </location>
</feature>
<dbReference type="InterPro" id="IPR055754">
    <property type="entry name" value="DUF7330"/>
</dbReference>